<comment type="subcellular location">
    <subcellularLocation>
        <location evidence="1">Cell membrane</location>
        <topology evidence="1">Multi-pass membrane protein</topology>
    </subcellularLocation>
</comment>
<dbReference type="PANTHER" id="PTHR37324">
    <property type="entry name" value="PTS SYSTEM GALACTITOL-SPECIFIC EIIC COMPONENT"/>
    <property type="match status" value="1"/>
</dbReference>
<dbReference type="Pfam" id="PF03611">
    <property type="entry name" value="EIIC-GAT"/>
    <property type="match status" value="1"/>
</dbReference>
<protein>
    <submittedName>
        <fullName evidence="10">PTS transporter subunit IIC</fullName>
    </submittedName>
</protein>
<organism evidence="10 11">
    <name type="scientific">Alkalihalophilus lindianensis</name>
    <dbReference type="NCBI Taxonomy" id="1630542"/>
    <lineage>
        <taxon>Bacteria</taxon>
        <taxon>Bacillati</taxon>
        <taxon>Bacillota</taxon>
        <taxon>Bacilli</taxon>
        <taxon>Bacillales</taxon>
        <taxon>Bacillaceae</taxon>
        <taxon>Alkalihalophilus</taxon>
    </lineage>
</organism>
<evidence type="ECO:0000313" key="11">
    <source>
        <dbReference type="Proteomes" id="UP001287282"/>
    </source>
</evidence>
<dbReference type="InterPro" id="IPR004703">
    <property type="entry name" value="PTS_sugar-sp_permease"/>
</dbReference>
<evidence type="ECO:0000256" key="4">
    <source>
        <dbReference type="ARBA" id="ARBA00022597"/>
    </source>
</evidence>
<evidence type="ECO:0000256" key="3">
    <source>
        <dbReference type="ARBA" id="ARBA00022475"/>
    </source>
</evidence>
<proteinExistence type="predicted"/>
<feature type="non-terminal residue" evidence="10">
    <location>
        <position position="114"/>
    </location>
</feature>
<evidence type="ECO:0000256" key="9">
    <source>
        <dbReference type="SAM" id="Phobius"/>
    </source>
</evidence>
<evidence type="ECO:0000256" key="6">
    <source>
        <dbReference type="ARBA" id="ARBA00022692"/>
    </source>
</evidence>
<keyword evidence="11" id="KW-1185">Reference proteome</keyword>
<evidence type="ECO:0000256" key="5">
    <source>
        <dbReference type="ARBA" id="ARBA00022683"/>
    </source>
</evidence>
<dbReference type="RefSeq" id="WP_317124017.1">
    <property type="nucleotide sequence ID" value="NZ_JAWJBA010000116.1"/>
</dbReference>
<keyword evidence="5" id="KW-0598">Phosphotransferase system</keyword>
<evidence type="ECO:0000256" key="8">
    <source>
        <dbReference type="ARBA" id="ARBA00023136"/>
    </source>
</evidence>
<sequence length="114" mass="11999">GLVAAGITAIVIIKLADWSAPMIQKHFGLPGISLPTLSSAVFFPVGLLGDKIIDKIPGLNKLDVNPEKIQKKFGVFGEPMMVGLILGIILGIIAGYDFKGILNLGINIGAVMFI</sequence>
<keyword evidence="2" id="KW-0813">Transport</keyword>
<evidence type="ECO:0000256" key="7">
    <source>
        <dbReference type="ARBA" id="ARBA00022989"/>
    </source>
</evidence>
<feature type="non-terminal residue" evidence="10">
    <location>
        <position position="1"/>
    </location>
</feature>
<name>A0ABU3XH30_9BACI</name>
<keyword evidence="3" id="KW-1003">Cell membrane</keyword>
<evidence type="ECO:0000256" key="2">
    <source>
        <dbReference type="ARBA" id="ARBA00022448"/>
    </source>
</evidence>
<dbReference type="EMBL" id="JAWJBA010000116">
    <property type="protein sequence ID" value="MDV2686942.1"/>
    <property type="molecule type" value="Genomic_DNA"/>
</dbReference>
<dbReference type="InterPro" id="IPR013853">
    <property type="entry name" value="EIIC-GAT"/>
</dbReference>
<evidence type="ECO:0000313" key="10">
    <source>
        <dbReference type="EMBL" id="MDV2686942.1"/>
    </source>
</evidence>
<feature type="transmembrane region" description="Helical" evidence="9">
    <location>
        <begin position="73"/>
        <end position="96"/>
    </location>
</feature>
<reference evidence="10 11" key="1">
    <citation type="submission" date="2023-10" db="EMBL/GenBank/DDBJ databases">
        <title>Screening of Alkalihalobacillus lindianensis BZ-TG-R113 and Its Alleviation of Salt Stress on Rapeseed Growth.</title>
        <authorList>
            <person name="Zhao B."/>
            <person name="Guo T."/>
        </authorList>
    </citation>
    <scope>NUCLEOTIDE SEQUENCE [LARGE SCALE GENOMIC DNA]</scope>
    <source>
        <strain evidence="10 11">BZ-TG-R113</strain>
    </source>
</reference>
<keyword evidence="4" id="KW-0762">Sugar transport</keyword>
<gene>
    <name evidence="10" type="ORF">RYX56_21565</name>
</gene>
<accession>A0ABU3XH30</accession>
<keyword evidence="8 9" id="KW-0472">Membrane</keyword>
<evidence type="ECO:0000256" key="1">
    <source>
        <dbReference type="ARBA" id="ARBA00004651"/>
    </source>
</evidence>
<keyword evidence="7 9" id="KW-1133">Transmembrane helix</keyword>
<keyword evidence="6 9" id="KW-0812">Transmembrane</keyword>
<feature type="transmembrane region" description="Helical" evidence="9">
    <location>
        <begin position="32"/>
        <end position="53"/>
    </location>
</feature>
<dbReference type="Proteomes" id="UP001287282">
    <property type="component" value="Unassembled WGS sequence"/>
</dbReference>
<comment type="caution">
    <text evidence="10">The sequence shown here is derived from an EMBL/GenBank/DDBJ whole genome shotgun (WGS) entry which is preliminary data.</text>
</comment>
<dbReference type="PANTHER" id="PTHR37324:SF2">
    <property type="entry name" value="PTS SYSTEM GALACTITOL-SPECIFIC EIIC COMPONENT"/>
    <property type="match status" value="1"/>
</dbReference>